<gene>
    <name evidence="2" type="ORF">DARMORV10_C04P01280.1</name>
</gene>
<dbReference type="EMBL" id="HG994368">
    <property type="protein sequence ID" value="CAF1798999.1"/>
    <property type="molecule type" value="Genomic_DNA"/>
</dbReference>
<dbReference type="Proteomes" id="UP001295469">
    <property type="component" value="Chromosome C04"/>
</dbReference>
<reference evidence="2" key="1">
    <citation type="submission" date="2021-01" db="EMBL/GenBank/DDBJ databases">
        <authorList>
            <consortium name="Genoscope - CEA"/>
            <person name="William W."/>
        </authorList>
    </citation>
    <scope>NUCLEOTIDE SEQUENCE</scope>
</reference>
<organism evidence="2">
    <name type="scientific">Brassica napus</name>
    <name type="common">Rape</name>
    <dbReference type="NCBI Taxonomy" id="3708"/>
    <lineage>
        <taxon>Eukaryota</taxon>
        <taxon>Viridiplantae</taxon>
        <taxon>Streptophyta</taxon>
        <taxon>Embryophyta</taxon>
        <taxon>Tracheophyta</taxon>
        <taxon>Spermatophyta</taxon>
        <taxon>Magnoliopsida</taxon>
        <taxon>eudicotyledons</taxon>
        <taxon>Gunneridae</taxon>
        <taxon>Pentapetalae</taxon>
        <taxon>rosids</taxon>
        <taxon>malvids</taxon>
        <taxon>Brassicales</taxon>
        <taxon>Brassicaceae</taxon>
        <taxon>Brassiceae</taxon>
        <taxon>Brassica</taxon>
    </lineage>
</organism>
<evidence type="ECO:0000259" key="1">
    <source>
        <dbReference type="Pfam" id="PF13966"/>
    </source>
</evidence>
<accession>A0A816J9M1</accession>
<dbReference type="InterPro" id="IPR026960">
    <property type="entry name" value="RVT-Znf"/>
</dbReference>
<evidence type="ECO:0000313" key="2">
    <source>
        <dbReference type="EMBL" id="CAF1798999.1"/>
    </source>
</evidence>
<dbReference type="PANTHER" id="PTHR33116:SF76">
    <property type="entry name" value="DUF4283 DOMAIN-CONTAINING PROTEIN"/>
    <property type="match status" value="1"/>
</dbReference>
<dbReference type="PANTHER" id="PTHR33116">
    <property type="entry name" value="REVERSE TRANSCRIPTASE ZINC-BINDING DOMAIN-CONTAINING PROTEIN-RELATED-RELATED"/>
    <property type="match status" value="1"/>
</dbReference>
<proteinExistence type="predicted"/>
<feature type="domain" description="Reverse transcriptase zinc-binding" evidence="1">
    <location>
        <begin position="96"/>
        <end position="160"/>
    </location>
</feature>
<dbReference type="AlphaFoldDB" id="A0A816J9M1"/>
<dbReference type="Pfam" id="PF13966">
    <property type="entry name" value="zf-RVT"/>
    <property type="match status" value="1"/>
</dbReference>
<sequence length="243" mass="28547">MKSKFSSWSIKTLSFSGRTGRFWTDNWSPYGCLETFLDAGTTRLGIPTSATIASLYRNGSWRIPSARSVFFTTINLTEDPDFYEWHINGKTSLKFKTSVNVQWASVAWPSRGIPRHSFHCWLVIKDRLPTRDRLLCLLCNTRTESRSQLFWDCNFSFDLWSIVSRRCGLHSQRSWEDSLQQMVSLSSTRSSRLLTIWAWQAAIYWLWNERNARLHANTFRAVDTLFMIIDRQLRNKIFSFRDS</sequence>
<name>A0A816J9M1_BRANA</name>
<protein>
    <submittedName>
        <fullName evidence="2">(rape) hypothetical protein</fullName>
    </submittedName>
</protein>